<dbReference type="InterPro" id="IPR001453">
    <property type="entry name" value="MoaB/Mog_dom"/>
</dbReference>
<dbReference type="PANTHER" id="PTHR47675:SF1">
    <property type="entry name" value="MOLYBDOPTERIN BINDING DOMAIN PROTEIN (AFU_ORTHOLOGUE AFUA_5G11210)"/>
    <property type="match status" value="1"/>
</dbReference>
<dbReference type="Pfam" id="PF00994">
    <property type="entry name" value="MoCF_biosynth"/>
    <property type="match status" value="1"/>
</dbReference>
<dbReference type="EMBL" id="JAVRRA010012219">
    <property type="protein sequence ID" value="KAK5239313.1"/>
    <property type="molecule type" value="Genomic_DNA"/>
</dbReference>
<evidence type="ECO:0000259" key="1">
    <source>
        <dbReference type="Pfam" id="PF00994"/>
    </source>
</evidence>
<dbReference type="Proteomes" id="UP001357485">
    <property type="component" value="Unassembled WGS sequence"/>
</dbReference>
<feature type="domain" description="MoaB/Mog" evidence="1">
    <location>
        <begin position="2"/>
        <end position="56"/>
    </location>
</feature>
<dbReference type="SUPFAM" id="SSF53218">
    <property type="entry name" value="Molybdenum cofactor biosynthesis proteins"/>
    <property type="match status" value="1"/>
</dbReference>
<dbReference type="Gene3D" id="3.40.980.10">
    <property type="entry name" value="MoaB/Mog-like domain"/>
    <property type="match status" value="1"/>
</dbReference>
<feature type="non-terminal residue" evidence="2">
    <location>
        <position position="1"/>
    </location>
</feature>
<dbReference type="PANTHER" id="PTHR47675">
    <property type="entry name" value="MOLYBDOPTERIN BINDING DOMAIN PROTEIN (AFU_ORTHOLOGUE AFUA_5G11210)"/>
    <property type="match status" value="1"/>
</dbReference>
<proteinExistence type="predicted"/>
<gene>
    <name evidence="2" type="ORF">LTR16_012070</name>
</gene>
<protein>
    <recommendedName>
        <fullName evidence="1">MoaB/Mog domain-containing protein</fullName>
    </recommendedName>
</protein>
<dbReference type="InterPro" id="IPR036425">
    <property type="entry name" value="MoaB/Mog-like_dom_sf"/>
</dbReference>
<evidence type="ECO:0000313" key="2">
    <source>
        <dbReference type="EMBL" id="KAK5239313.1"/>
    </source>
</evidence>
<accession>A0ABR0LS26</accession>
<organism evidence="2 3">
    <name type="scientific">Cryomyces antarcticus</name>
    <dbReference type="NCBI Taxonomy" id="329879"/>
    <lineage>
        <taxon>Eukaryota</taxon>
        <taxon>Fungi</taxon>
        <taxon>Dikarya</taxon>
        <taxon>Ascomycota</taxon>
        <taxon>Pezizomycotina</taxon>
        <taxon>Dothideomycetes</taxon>
        <taxon>Dothideomycetes incertae sedis</taxon>
        <taxon>Cryomyces</taxon>
    </lineage>
</organism>
<comment type="caution">
    <text evidence="2">The sequence shown here is derived from an EMBL/GenBank/DDBJ whole genome shotgun (WGS) entry which is preliminary data.</text>
</comment>
<keyword evidence="3" id="KW-1185">Reference proteome</keyword>
<name>A0ABR0LS26_9PEZI</name>
<evidence type="ECO:0000313" key="3">
    <source>
        <dbReference type="Proteomes" id="UP001357485"/>
    </source>
</evidence>
<sequence>TVDTNSAYLAKFCFSLGINLKRVEVIADDADEIVEAATRMSDKYDFVVTSGGIGPT</sequence>
<reference evidence="2 3" key="1">
    <citation type="submission" date="2023-08" db="EMBL/GenBank/DDBJ databases">
        <title>Black Yeasts Isolated from many extreme environments.</title>
        <authorList>
            <person name="Coleine C."/>
            <person name="Stajich J.E."/>
            <person name="Selbmann L."/>
        </authorList>
    </citation>
    <scope>NUCLEOTIDE SEQUENCE [LARGE SCALE GENOMIC DNA]</scope>
    <source>
        <strain evidence="2 3">CCFEE 536</strain>
    </source>
</reference>